<reference evidence="2 3" key="1">
    <citation type="submission" date="2016-04" db="EMBL/GenBank/DDBJ databases">
        <authorList>
            <person name="Evans L.H."/>
            <person name="Alamgir A."/>
            <person name="Owens N."/>
            <person name="Weber N.D."/>
            <person name="Virtaneva K."/>
            <person name="Barbian K."/>
            <person name="Babar A."/>
            <person name="Rosenke K."/>
        </authorList>
    </citation>
    <scope>NUCLEOTIDE SEQUENCE [LARGE SCALE GENOMIC DNA]</scope>
    <source>
        <strain evidence="2">NIES-2108</strain>
    </source>
</reference>
<organism evidence="2 3">
    <name type="scientific">Nostoc punctiforme NIES-2108</name>
    <dbReference type="NCBI Taxonomy" id="1356359"/>
    <lineage>
        <taxon>Bacteria</taxon>
        <taxon>Bacillati</taxon>
        <taxon>Cyanobacteriota</taxon>
        <taxon>Cyanophyceae</taxon>
        <taxon>Nostocales</taxon>
        <taxon>Nostocaceae</taxon>
        <taxon>Nostoc</taxon>
    </lineage>
</organism>
<proteinExistence type="predicted"/>
<dbReference type="AlphaFoldDB" id="A0A367RR04"/>
<dbReference type="Proteomes" id="UP000252085">
    <property type="component" value="Unassembled WGS sequence"/>
</dbReference>
<comment type="caution">
    <text evidence="2">The sequence shown here is derived from an EMBL/GenBank/DDBJ whole genome shotgun (WGS) entry which is preliminary data.</text>
</comment>
<evidence type="ECO:0000313" key="3">
    <source>
        <dbReference type="Proteomes" id="UP000252085"/>
    </source>
</evidence>
<evidence type="ECO:0000313" key="2">
    <source>
        <dbReference type="EMBL" id="RCJ38150.1"/>
    </source>
</evidence>
<protein>
    <submittedName>
        <fullName evidence="2">CRISPR-associated protein</fullName>
    </submittedName>
</protein>
<name>A0A367RR04_NOSPU</name>
<evidence type="ECO:0000256" key="1">
    <source>
        <dbReference type="SAM" id="MobiDB-lite"/>
    </source>
</evidence>
<gene>
    <name evidence="2" type="ORF">A6769_10405</name>
</gene>
<accession>A0A367RR04</accession>
<dbReference type="EMBL" id="LXQE01000125">
    <property type="protein sequence ID" value="RCJ38150.1"/>
    <property type="molecule type" value="Genomic_DNA"/>
</dbReference>
<feature type="region of interest" description="Disordered" evidence="1">
    <location>
        <begin position="114"/>
        <end position="134"/>
    </location>
</feature>
<sequence length="323" mass="37368">MMSQKKNDNNIPNYYLYGTVLTRYGLASLNHDIRRGNKTILQKGYWNNGKIYSFVGSSAIRWALRFYLQKQGYLVNRVWDEDEHINRLTSEDFDPEKFYDDDIFGFALLESAETEEDTSTTKRKNKQTKTRTPNQRMGALGMNMAVSLTPYDGAVKLGAKSGREKDSTSLHFTEYHATRYQYYFGIDATHLRDFSRILPLIDGIMNLPKVGGSSNIFNYPFCPDSLVFQWTNHFASYISYCFEYCDPKSKEAKLSQEFIDEVECGQIDPSKLWIGGTIVKELQQLDNFESSPLKKAHIYRNRNEMIEALKTVIKRDLGLEESK</sequence>